<dbReference type="PANTHER" id="PTHR45138">
    <property type="entry name" value="REGULATORY COMPONENTS OF SENSORY TRANSDUCTION SYSTEM"/>
    <property type="match status" value="1"/>
</dbReference>
<dbReference type="AlphaFoldDB" id="A0AAV2WJL5"/>
<gene>
    <name evidence="4" type="ORF">BN1047_02343</name>
</gene>
<dbReference type="Gene3D" id="3.30.450.20">
    <property type="entry name" value="PAS domain"/>
    <property type="match status" value="2"/>
</dbReference>
<dbReference type="SMART" id="SM00091">
    <property type="entry name" value="PAS"/>
    <property type="match status" value="2"/>
</dbReference>
<evidence type="ECO:0000259" key="3">
    <source>
        <dbReference type="PROSITE" id="PS50887"/>
    </source>
</evidence>
<dbReference type="Gene3D" id="3.30.70.270">
    <property type="match status" value="1"/>
</dbReference>
<dbReference type="SMART" id="SM00267">
    <property type="entry name" value="GGDEF"/>
    <property type="match status" value="1"/>
</dbReference>
<dbReference type="InterPro" id="IPR000700">
    <property type="entry name" value="PAS-assoc_C"/>
</dbReference>
<name>A0AAV2WJL5_MYCNE</name>
<dbReference type="InterPro" id="IPR029787">
    <property type="entry name" value="Nucleotide_cyclase"/>
</dbReference>
<dbReference type="RefSeq" id="WP_030135372.1">
    <property type="nucleotide sequence ID" value="NZ_LK021338.1"/>
</dbReference>
<dbReference type="InterPro" id="IPR003018">
    <property type="entry name" value="GAF"/>
</dbReference>
<dbReference type="NCBIfam" id="TIGR00229">
    <property type="entry name" value="sensory_box"/>
    <property type="match status" value="2"/>
</dbReference>
<feature type="domain" description="PAC" evidence="2">
    <location>
        <begin position="250"/>
        <end position="302"/>
    </location>
</feature>
<dbReference type="SUPFAM" id="SSF55785">
    <property type="entry name" value="PYP-like sensor domain (PAS domain)"/>
    <property type="match status" value="2"/>
</dbReference>
<organism evidence="4 5">
    <name type="scientific">Mycolicibacterium neoaurum</name>
    <name type="common">Mycobacterium neoaurum</name>
    <dbReference type="NCBI Taxonomy" id="1795"/>
    <lineage>
        <taxon>Bacteria</taxon>
        <taxon>Bacillati</taxon>
        <taxon>Actinomycetota</taxon>
        <taxon>Actinomycetes</taxon>
        <taxon>Mycobacteriales</taxon>
        <taxon>Mycobacteriaceae</taxon>
        <taxon>Mycolicibacterium</taxon>
    </lineage>
</organism>
<dbReference type="PROSITE" id="PS50887">
    <property type="entry name" value="GGDEF"/>
    <property type="match status" value="1"/>
</dbReference>
<dbReference type="PANTHER" id="PTHR45138:SF9">
    <property type="entry name" value="DIGUANYLATE CYCLASE DGCM-RELATED"/>
    <property type="match status" value="1"/>
</dbReference>
<protein>
    <submittedName>
        <fullName evidence="4">PAS/PAC sensor-containing diguanylate cyclase</fullName>
    </submittedName>
</protein>
<dbReference type="InterPro" id="IPR013767">
    <property type="entry name" value="PAS_fold"/>
</dbReference>
<dbReference type="SMART" id="SM00065">
    <property type="entry name" value="GAF"/>
    <property type="match status" value="1"/>
</dbReference>
<dbReference type="InterPro" id="IPR029016">
    <property type="entry name" value="GAF-like_dom_sf"/>
</dbReference>
<dbReference type="Gene3D" id="3.30.450.40">
    <property type="match status" value="1"/>
</dbReference>
<dbReference type="Pfam" id="PF01590">
    <property type="entry name" value="GAF"/>
    <property type="match status" value="1"/>
</dbReference>
<evidence type="ECO:0000259" key="2">
    <source>
        <dbReference type="PROSITE" id="PS50113"/>
    </source>
</evidence>
<feature type="domain" description="PAS" evidence="1">
    <location>
        <begin position="303"/>
        <end position="374"/>
    </location>
</feature>
<dbReference type="NCBIfam" id="TIGR00254">
    <property type="entry name" value="GGDEF"/>
    <property type="match status" value="1"/>
</dbReference>
<dbReference type="PROSITE" id="PS50112">
    <property type="entry name" value="PAS"/>
    <property type="match status" value="1"/>
</dbReference>
<sequence>MSAGIGSAASEERRLRTLHSYAVLDTPAEPAFDDLTELAAELCAAPTALISLVDSDRQWFKSRRGIDAQETPRGESFCVHALASHEVLVIPDASRDPRVADYLCVREEPHYRFYAGAPLIAADGAVLGTLCVVDTKPRDLEATQRRHLAVLAAQVIAQLEIRRQAAALAAVVREMSETKRMLDGVLRHTDVLIYAKDLAGRYVMVNPAIVQATRVTEDMIGRTDHDLFARELADEYRRNDRRIMAAGQRQVFTERIVHEDGTHRNYQSTKFPVYDDAGVVIGMAGVSTDVTDLETARAAHEDAEMRLRTVVEQSPVAISVIAESGVLVYVNPAAVALCGAVRNSDLHGKLALDLVVSDQRDGIAALIASVLAGEPTTKSGRTQLLRLDNRMVPVEFTISRIQYSGVPALQAEVRDITADLSDREHLELAANTDALTQLLNRRAWTLRVQAIVDARSAASQSGVLVIAMIDIDHFKVYNDTYGHPAGDDLLRHIAQVFQANVRPDDVLARWGGEEFVVALPSPTTTDALGVLDRLKTAMPTPQTCSIGYAAWTEHDDLDTCISRADKALYAAKDAGRNCIIGRPAEPES</sequence>
<proteinExistence type="predicted"/>
<dbReference type="InterPro" id="IPR013656">
    <property type="entry name" value="PAS_4"/>
</dbReference>
<dbReference type="FunFam" id="3.30.70.270:FF:000001">
    <property type="entry name" value="Diguanylate cyclase domain protein"/>
    <property type="match status" value="1"/>
</dbReference>
<evidence type="ECO:0000259" key="1">
    <source>
        <dbReference type="PROSITE" id="PS50112"/>
    </source>
</evidence>
<evidence type="ECO:0000313" key="5">
    <source>
        <dbReference type="Proteomes" id="UP000028864"/>
    </source>
</evidence>
<dbReference type="CDD" id="cd01949">
    <property type="entry name" value="GGDEF"/>
    <property type="match status" value="1"/>
</dbReference>
<dbReference type="InterPro" id="IPR043128">
    <property type="entry name" value="Rev_trsase/Diguanyl_cyclase"/>
</dbReference>
<feature type="domain" description="GGDEF" evidence="3">
    <location>
        <begin position="462"/>
        <end position="584"/>
    </location>
</feature>
<dbReference type="InterPro" id="IPR000160">
    <property type="entry name" value="GGDEF_dom"/>
</dbReference>
<dbReference type="InterPro" id="IPR000014">
    <property type="entry name" value="PAS"/>
</dbReference>
<dbReference type="InterPro" id="IPR035965">
    <property type="entry name" value="PAS-like_dom_sf"/>
</dbReference>
<dbReference type="GO" id="GO:0006355">
    <property type="term" value="P:regulation of DNA-templated transcription"/>
    <property type="evidence" value="ECO:0007669"/>
    <property type="project" value="InterPro"/>
</dbReference>
<reference evidence="4" key="2">
    <citation type="submission" date="2015-09" db="EMBL/GenBank/DDBJ databases">
        <title>Draft genome sequence of Mycobacterium neoaurum DSM 44074.</title>
        <authorList>
            <person name="Croce O."/>
            <person name="Robert C."/>
            <person name="Raoult D."/>
            <person name="Drancourt M."/>
        </authorList>
    </citation>
    <scope>NUCLEOTIDE SEQUENCE</scope>
    <source>
        <strain evidence="4">DSM 44074</strain>
    </source>
</reference>
<dbReference type="Proteomes" id="UP000028864">
    <property type="component" value="Unassembled WGS sequence"/>
</dbReference>
<dbReference type="SUPFAM" id="SSF55073">
    <property type="entry name" value="Nucleotide cyclase"/>
    <property type="match status" value="1"/>
</dbReference>
<dbReference type="Pfam" id="PF08448">
    <property type="entry name" value="PAS_4"/>
    <property type="match status" value="1"/>
</dbReference>
<dbReference type="InterPro" id="IPR050469">
    <property type="entry name" value="Diguanylate_Cyclase"/>
</dbReference>
<dbReference type="EMBL" id="LK021338">
    <property type="protein sequence ID" value="CDQ44464.1"/>
    <property type="molecule type" value="Genomic_DNA"/>
</dbReference>
<dbReference type="CDD" id="cd00130">
    <property type="entry name" value="PAS"/>
    <property type="match status" value="2"/>
</dbReference>
<accession>A0AAV2WJL5</accession>
<dbReference type="Pfam" id="PF00990">
    <property type="entry name" value="GGDEF"/>
    <property type="match status" value="1"/>
</dbReference>
<evidence type="ECO:0000313" key="4">
    <source>
        <dbReference type="EMBL" id="CDQ44464.1"/>
    </source>
</evidence>
<dbReference type="Pfam" id="PF00989">
    <property type="entry name" value="PAS"/>
    <property type="match status" value="1"/>
</dbReference>
<dbReference type="SUPFAM" id="SSF55781">
    <property type="entry name" value="GAF domain-like"/>
    <property type="match status" value="1"/>
</dbReference>
<dbReference type="GO" id="GO:0052621">
    <property type="term" value="F:diguanylate cyclase activity"/>
    <property type="evidence" value="ECO:0007669"/>
    <property type="project" value="TreeGrafter"/>
</dbReference>
<dbReference type="PROSITE" id="PS50113">
    <property type="entry name" value="PAC"/>
    <property type="match status" value="1"/>
</dbReference>
<reference evidence="4" key="1">
    <citation type="submission" date="2014-05" db="EMBL/GenBank/DDBJ databases">
        <authorList>
            <person name="Urmite Genomes"/>
        </authorList>
    </citation>
    <scope>NUCLEOTIDE SEQUENCE</scope>
    <source>
        <strain evidence="4">DSM 44074</strain>
    </source>
</reference>